<dbReference type="EMBL" id="CAJNOO010000025">
    <property type="protein sequence ID" value="CAF0752195.1"/>
    <property type="molecule type" value="Genomic_DNA"/>
</dbReference>
<dbReference type="EMBL" id="CAJNOU010002003">
    <property type="protein sequence ID" value="CAF1279271.1"/>
    <property type="molecule type" value="Genomic_DNA"/>
</dbReference>
<evidence type="ECO:0000259" key="1">
    <source>
        <dbReference type="PROSITE" id="PS00022"/>
    </source>
</evidence>
<evidence type="ECO:0000313" key="5">
    <source>
        <dbReference type="Proteomes" id="UP000663882"/>
    </source>
</evidence>
<comment type="caution">
    <text evidence="2">The sequence shown here is derived from an EMBL/GenBank/DDBJ whole genome shotgun (WGS) entry which is preliminary data.</text>
</comment>
<organism evidence="2 5">
    <name type="scientific">Rotaria sordida</name>
    <dbReference type="NCBI Taxonomy" id="392033"/>
    <lineage>
        <taxon>Eukaryota</taxon>
        <taxon>Metazoa</taxon>
        <taxon>Spiralia</taxon>
        <taxon>Gnathifera</taxon>
        <taxon>Rotifera</taxon>
        <taxon>Eurotatoria</taxon>
        <taxon>Bdelloidea</taxon>
        <taxon>Philodinida</taxon>
        <taxon>Philodinidae</taxon>
        <taxon>Rotaria</taxon>
    </lineage>
</organism>
<protein>
    <recommendedName>
        <fullName evidence="1">EGF-like domain-containing protein</fullName>
    </recommendedName>
</protein>
<dbReference type="OrthoDB" id="10055486at2759"/>
<dbReference type="InterPro" id="IPR000742">
    <property type="entry name" value="EGF"/>
</dbReference>
<evidence type="ECO:0000313" key="3">
    <source>
        <dbReference type="EMBL" id="CAF1279271.1"/>
    </source>
</evidence>
<accession>A0A813PAA8</accession>
<dbReference type="Proteomes" id="UP000663882">
    <property type="component" value="Unassembled WGS sequence"/>
</dbReference>
<feature type="domain" description="EGF-like" evidence="1">
    <location>
        <begin position="646"/>
        <end position="657"/>
    </location>
</feature>
<dbReference type="EMBL" id="CAJOAX010000002">
    <property type="protein sequence ID" value="CAF3473131.1"/>
    <property type="molecule type" value="Genomic_DNA"/>
</dbReference>
<sequence length="702" mass="78925">MIVTELHLVIFVFIIFLLTISTIIVDAAAGRCYLCSENTLAACAGSTQLNSPLYTTILQFYTEPCNGQCVLFRNENQLTIRGCSWTYGHMTSKPTGWHELAVGIQAYFCDSFLCNNGIYEQPDASRIRKEIIKNELNRPFKQTLTPQQLFILAGNTPLVMNTGEFYTLFRIDFRMIRALLSIVNNGLVNVDCSYCSIFNYLSQMNLGQPLISINTEPRQLRQCYSCTARSTGCGEFLDPRYVAKYIRPCISSCVIFRNPNDHNLITRDCSTTWPQIHAKSGLHKLLGSDAFFCQESLCNGISFDFIIGIFHNQLPAVITFPPIHMIENPSTTTISTIITATTTTVSLSISTTVDIDDNNAIWEDTDTDFYIFETTTTTIPITSTSSSFLTEFSEITDVPYDSSSIQVSSMEHFDFEGFGGGSSSTIVGGLAVAQQDSQLNWWDLNDASFPPLIESNNSPLPTTRTSTLIPSTNILTHVDQDEWSIFDTSTIASSTHFGYLSESNSELDFDMNDYFHNPILTTTPPMNYINNNNNTSSSFVPYYFTDYKTKEQLIDLLKPIPTLAMPPFSWMLHLANQNKGHLQNRKKLNSKILSTISSTIATTKNNKNKRIESKTLINNNNNDYLHKYCNKKQCQNGGHLNSNCLCICLPAFSGNNCEIVHCDKQPAHICDYVLEHECKNDYVRYLCPKFCQMNICSSDKSS</sequence>
<proteinExistence type="predicted"/>
<dbReference type="AlphaFoldDB" id="A0A813PAA8"/>
<reference evidence="2" key="1">
    <citation type="submission" date="2021-02" db="EMBL/GenBank/DDBJ databases">
        <authorList>
            <person name="Nowell W R."/>
        </authorList>
    </citation>
    <scope>NUCLEOTIDE SEQUENCE</scope>
</reference>
<dbReference type="PROSITE" id="PS00022">
    <property type="entry name" value="EGF_1"/>
    <property type="match status" value="1"/>
</dbReference>
<dbReference type="Proteomes" id="UP000663823">
    <property type="component" value="Unassembled WGS sequence"/>
</dbReference>
<evidence type="ECO:0000313" key="2">
    <source>
        <dbReference type="EMBL" id="CAF0752195.1"/>
    </source>
</evidence>
<evidence type="ECO:0000313" key="4">
    <source>
        <dbReference type="EMBL" id="CAF3473131.1"/>
    </source>
</evidence>
<name>A0A813PAA8_9BILA</name>
<gene>
    <name evidence="4" type="ORF">OTI717_LOCUS63</name>
    <name evidence="2" type="ORF">RFH988_LOCUS1361</name>
    <name evidence="3" type="ORF">SEV965_LOCUS25169</name>
</gene>
<dbReference type="Proteomes" id="UP000663889">
    <property type="component" value="Unassembled WGS sequence"/>
</dbReference>